<dbReference type="Proteomes" id="UP000479691">
    <property type="component" value="Unassembled WGS sequence"/>
</dbReference>
<dbReference type="PANTHER" id="PTHR23048">
    <property type="entry name" value="MYOSIN LIGHT CHAIN 1, 3"/>
    <property type="match status" value="1"/>
</dbReference>
<evidence type="ECO:0000259" key="4">
    <source>
        <dbReference type="PROSITE" id="PS50222"/>
    </source>
</evidence>
<dbReference type="PANTHER" id="PTHR23048:SF0">
    <property type="entry name" value="CALMODULIN LIKE 3"/>
    <property type="match status" value="1"/>
</dbReference>
<dbReference type="SUPFAM" id="SSF47473">
    <property type="entry name" value="EF-hand"/>
    <property type="match status" value="1"/>
</dbReference>
<dbReference type="PROSITE" id="PS50222">
    <property type="entry name" value="EF_HAND_2"/>
    <property type="match status" value="1"/>
</dbReference>
<accession>A0A7C8Q1M2</accession>
<dbReference type="PROSITE" id="PS00018">
    <property type="entry name" value="EF_HAND_1"/>
    <property type="match status" value="1"/>
</dbReference>
<dbReference type="InterPro" id="IPR011992">
    <property type="entry name" value="EF-hand-dom_pair"/>
</dbReference>
<dbReference type="FunFam" id="1.10.238.10:FF:000001">
    <property type="entry name" value="Calmodulin 1"/>
    <property type="match status" value="1"/>
</dbReference>
<dbReference type="GO" id="GO:0016874">
    <property type="term" value="F:ligase activity"/>
    <property type="evidence" value="ECO:0007669"/>
    <property type="project" value="UniProtKB-KW"/>
</dbReference>
<proteinExistence type="predicted"/>
<dbReference type="InterPro" id="IPR050230">
    <property type="entry name" value="CALM/Myosin/TropC-like"/>
</dbReference>
<dbReference type="GO" id="GO:0016460">
    <property type="term" value="C:myosin II complex"/>
    <property type="evidence" value="ECO:0007669"/>
    <property type="project" value="TreeGrafter"/>
</dbReference>
<dbReference type="CDD" id="cd00051">
    <property type="entry name" value="EFh"/>
    <property type="match status" value="1"/>
</dbReference>
<evidence type="ECO:0000313" key="5">
    <source>
        <dbReference type="EMBL" id="KAF3188580.1"/>
    </source>
</evidence>
<evidence type="ECO:0000256" key="2">
    <source>
        <dbReference type="ARBA" id="ARBA00022737"/>
    </source>
</evidence>
<organism evidence="5 6">
    <name type="scientific">Orbilia oligospora</name>
    <name type="common">Nematode-trapping fungus</name>
    <name type="synonym">Arthrobotrys oligospora</name>
    <dbReference type="NCBI Taxonomy" id="2813651"/>
    <lineage>
        <taxon>Eukaryota</taxon>
        <taxon>Fungi</taxon>
        <taxon>Dikarya</taxon>
        <taxon>Ascomycota</taxon>
        <taxon>Pezizomycotina</taxon>
        <taxon>Orbiliomycetes</taxon>
        <taxon>Orbiliales</taxon>
        <taxon>Orbiliaceae</taxon>
        <taxon>Orbilia</taxon>
    </lineage>
</organism>
<sequence length="101" mass="11147">MAEVDEVAQGVKGEFDFETFLKILNRPGGFRDPGPPEEYIRGFQVFDKDSTGVIGVGELKYVLTTLGEKLTDAEVSELLKGMEITGPTVNYIDFVKMILAN</sequence>
<gene>
    <name evidence="5" type="primary">CDC4_1</name>
    <name evidence="5" type="ORF">TWF788_000329</name>
</gene>
<dbReference type="GO" id="GO:0005509">
    <property type="term" value="F:calcium ion binding"/>
    <property type="evidence" value="ECO:0007669"/>
    <property type="project" value="InterPro"/>
</dbReference>
<dbReference type="AlphaFoldDB" id="A0A7C8Q1M2"/>
<protein>
    <recommendedName>
        <fullName evidence="1">Calmodulin</fullName>
    </recommendedName>
</protein>
<comment type="caution">
    <text evidence="5">The sequence shown here is derived from an EMBL/GenBank/DDBJ whole genome shotgun (WGS) entry which is preliminary data.</text>
</comment>
<evidence type="ECO:0000256" key="3">
    <source>
        <dbReference type="ARBA" id="ARBA00022837"/>
    </source>
</evidence>
<dbReference type="InterPro" id="IPR018247">
    <property type="entry name" value="EF_Hand_1_Ca_BS"/>
</dbReference>
<dbReference type="InterPro" id="IPR002048">
    <property type="entry name" value="EF_hand_dom"/>
</dbReference>
<feature type="domain" description="EF-hand" evidence="4">
    <location>
        <begin position="34"/>
        <end position="69"/>
    </location>
</feature>
<dbReference type="GO" id="GO:1903475">
    <property type="term" value="P:mitotic actomyosin contractile ring assembly"/>
    <property type="evidence" value="ECO:0007669"/>
    <property type="project" value="TreeGrafter"/>
</dbReference>
<name>A0A7C8Q1M2_ORBOL</name>
<reference evidence="5 6" key="1">
    <citation type="submission" date="2019-06" db="EMBL/GenBank/DDBJ databases">
        <authorList>
            <person name="Palmer J.M."/>
        </authorList>
    </citation>
    <scope>NUCLEOTIDE SEQUENCE [LARGE SCALE GENOMIC DNA]</scope>
    <source>
        <strain evidence="5 6">TWF788</strain>
    </source>
</reference>
<keyword evidence="5" id="KW-0436">Ligase</keyword>
<dbReference type="EMBL" id="JAABOE010000010">
    <property type="protein sequence ID" value="KAF3188580.1"/>
    <property type="molecule type" value="Genomic_DNA"/>
</dbReference>
<evidence type="ECO:0000313" key="6">
    <source>
        <dbReference type="Proteomes" id="UP000479691"/>
    </source>
</evidence>
<keyword evidence="2" id="KW-0677">Repeat</keyword>
<evidence type="ECO:0000256" key="1">
    <source>
        <dbReference type="ARBA" id="ARBA00020786"/>
    </source>
</evidence>
<dbReference type="Gene3D" id="1.10.238.10">
    <property type="entry name" value="EF-hand"/>
    <property type="match status" value="1"/>
</dbReference>
<keyword evidence="3" id="KW-0106">Calcium</keyword>